<reference evidence="7 8" key="1">
    <citation type="submission" date="2017-03" db="EMBL/GenBank/DDBJ databases">
        <authorList>
            <person name="Afonso C.L."/>
            <person name="Miller P.J."/>
            <person name="Scott M.A."/>
            <person name="Spackman E."/>
            <person name="Goraichik I."/>
            <person name="Dimitrov K.M."/>
            <person name="Suarez D.L."/>
            <person name="Swayne D.E."/>
        </authorList>
    </citation>
    <scope>NUCLEOTIDE SEQUENCE [LARGE SCALE GENOMIC DNA]</scope>
    <source>
        <strain evidence="7">PRJEB14757</strain>
    </source>
</reference>
<evidence type="ECO:0000313" key="7">
    <source>
        <dbReference type="EMBL" id="SLM32321.1"/>
    </source>
</evidence>
<evidence type="ECO:0000256" key="4">
    <source>
        <dbReference type="ARBA" id="ARBA00022741"/>
    </source>
</evidence>
<dbReference type="EMBL" id="FWEV01000307">
    <property type="protein sequence ID" value="SLM32321.1"/>
    <property type="molecule type" value="Genomic_DNA"/>
</dbReference>
<dbReference type="InterPro" id="IPR003439">
    <property type="entry name" value="ABC_transporter-like_ATP-bd"/>
</dbReference>
<comment type="function">
    <text evidence="1">Part of the ABC transporter FtsEX involved in cellular division. Important for assembly or stability of the septal ring.</text>
</comment>
<keyword evidence="5 7" id="KW-0067">ATP-binding</keyword>
<dbReference type="AlphaFoldDB" id="A0A1W1HIJ4"/>
<name>A0A1W1HIJ4_9BACT</name>
<evidence type="ECO:0000259" key="6">
    <source>
        <dbReference type="PROSITE" id="PS50893"/>
    </source>
</evidence>
<dbReference type="Proteomes" id="UP000191931">
    <property type="component" value="Unassembled WGS sequence"/>
</dbReference>
<protein>
    <recommendedName>
        <fullName evidence="3">Cell division ATP-binding protein FtsE</fullName>
    </recommendedName>
</protein>
<dbReference type="Gene3D" id="3.40.50.300">
    <property type="entry name" value="P-loop containing nucleotide triphosphate hydrolases"/>
    <property type="match status" value="1"/>
</dbReference>
<dbReference type="PANTHER" id="PTHR24220">
    <property type="entry name" value="IMPORT ATP-BINDING PROTEIN"/>
    <property type="match status" value="1"/>
</dbReference>
<dbReference type="STRING" id="1246637.MTBBW1_630015"/>
<dbReference type="FunFam" id="3.40.50.300:FF:000056">
    <property type="entry name" value="Cell division ATP-binding protein FtsE"/>
    <property type="match status" value="1"/>
</dbReference>
<dbReference type="PANTHER" id="PTHR24220:SF470">
    <property type="entry name" value="CELL DIVISION ATP-BINDING PROTEIN FTSE"/>
    <property type="match status" value="1"/>
</dbReference>
<keyword evidence="8" id="KW-1185">Reference proteome</keyword>
<dbReference type="SMART" id="SM00382">
    <property type="entry name" value="AAA"/>
    <property type="match status" value="1"/>
</dbReference>
<dbReference type="SUPFAM" id="SSF52540">
    <property type="entry name" value="P-loop containing nucleoside triphosphate hydrolases"/>
    <property type="match status" value="1"/>
</dbReference>
<feature type="domain" description="ABC transporter" evidence="6">
    <location>
        <begin position="12"/>
        <end position="228"/>
    </location>
</feature>
<dbReference type="InterPro" id="IPR015854">
    <property type="entry name" value="ABC_transpr_LolD-like"/>
</dbReference>
<organism evidence="7 8">
    <name type="scientific">Desulfamplus magnetovallimortis</name>
    <dbReference type="NCBI Taxonomy" id="1246637"/>
    <lineage>
        <taxon>Bacteria</taxon>
        <taxon>Pseudomonadati</taxon>
        <taxon>Thermodesulfobacteriota</taxon>
        <taxon>Desulfobacteria</taxon>
        <taxon>Desulfobacterales</taxon>
        <taxon>Desulfobacteraceae</taxon>
        <taxon>Desulfamplus</taxon>
    </lineage>
</organism>
<dbReference type="GO" id="GO:0005524">
    <property type="term" value="F:ATP binding"/>
    <property type="evidence" value="ECO:0007669"/>
    <property type="project" value="UniProtKB-KW"/>
</dbReference>
<evidence type="ECO:0000313" key="8">
    <source>
        <dbReference type="Proteomes" id="UP000191931"/>
    </source>
</evidence>
<gene>
    <name evidence="7" type="primary">ftsE</name>
    <name evidence="7" type="ORF">MTBBW1_630015</name>
</gene>
<keyword evidence="4" id="KW-0547">Nucleotide-binding</keyword>
<accession>A0A1W1HIJ4</accession>
<dbReference type="GO" id="GO:0016887">
    <property type="term" value="F:ATP hydrolysis activity"/>
    <property type="evidence" value="ECO:0007669"/>
    <property type="project" value="InterPro"/>
</dbReference>
<dbReference type="InterPro" id="IPR017871">
    <property type="entry name" value="ABC_transporter-like_CS"/>
</dbReference>
<dbReference type="GO" id="GO:0005886">
    <property type="term" value="C:plasma membrane"/>
    <property type="evidence" value="ECO:0007669"/>
    <property type="project" value="TreeGrafter"/>
</dbReference>
<dbReference type="PROSITE" id="PS50893">
    <property type="entry name" value="ABC_TRANSPORTER_2"/>
    <property type="match status" value="1"/>
</dbReference>
<dbReference type="PROSITE" id="PS00211">
    <property type="entry name" value="ABC_TRANSPORTER_1"/>
    <property type="match status" value="1"/>
</dbReference>
<proteinExistence type="inferred from homology"/>
<dbReference type="GO" id="GO:0022857">
    <property type="term" value="F:transmembrane transporter activity"/>
    <property type="evidence" value="ECO:0007669"/>
    <property type="project" value="TreeGrafter"/>
</dbReference>
<dbReference type="Pfam" id="PF00005">
    <property type="entry name" value="ABC_tran"/>
    <property type="match status" value="1"/>
</dbReference>
<dbReference type="InterPro" id="IPR003593">
    <property type="entry name" value="AAA+_ATPase"/>
</dbReference>
<evidence type="ECO:0000256" key="5">
    <source>
        <dbReference type="ARBA" id="ARBA00022840"/>
    </source>
</evidence>
<evidence type="ECO:0000256" key="2">
    <source>
        <dbReference type="ARBA" id="ARBA00005417"/>
    </source>
</evidence>
<evidence type="ECO:0000256" key="3">
    <source>
        <dbReference type="ARBA" id="ARBA00020019"/>
    </source>
</evidence>
<dbReference type="InterPro" id="IPR027417">
    <property type="entry name" value="P-loop_NTPase"/>
</dbReference>
<sequence>MGKDMNKQEPIIRCFNVSKWYENLCALKKINLDICTGEFVFITGPSGAGKSTLLKILYLDETASEGQIVVDGMNLARISKARMPYLRRRLGVVFQDFKLIPNRTVYENVALVLEVAGVKKSLIRQKVLQVLRITGMTRKIHALPPTLSGGEQQRVAFARAVVGEPAIIIADEPTGSLDHDSARIIFNLLVKYNDKGVTILIASHNLHLINNTNRGRHIHLTNGELQLM</sequence>
<comment type="similarity">
    <text evidence="2">Belongs to the ABC transporter superfamily.</text>
</comment>
<evidence type="ECO:0000256" key="1">
    <source>
        <dbReference type="ARBA" id="ARBA00002579"/>
    </source>
</evidence>